<keyword evidence="9" id="KW-1185">Reference proteome</keyword>
<feature type="region of interest" description="Disordered" evidence="6">
    <location>
        <begin position="564"/>
        <end position="623"/>
    </location>
</feature>
<dbReference type="OrthoDB" id="2126698at2759"/>
<organism evidence="8 9">
    <name type="scientific">Strigomonas culicis</name>
    <dbReference type="NCBI Taxonomy" id="28005"/>
    <lineage>
        <taxon>Eukaryota</taxon>
        <taxon>Discoba</taxon>
        <taxon>Euglenozoa</taxon>
        <taxon>Kinetoplastea</taxon>
        <taxon>Metakinetoplastina</taxon>
        <taxon>Trypanosomatida</taxon>
        <taxon>Trypanosomatidae</taxon>
        <taxon>Strigomonadinae</taxon>
        <taxon>Strigomonas</taxon>
    </lineage>
</organism>
<sequence length="623" mass="68457">MSRVMDYQSRPPSESEIDPHEVVNESFISNISARGALTADLHLMAEDLLHGTSQAATPRADAHGTGGRGSRERGDGSVTAASDGDHDMLVDETSFQVAMRYIKTGYPLTISTLFQFTINTAIISVVGKYLGVEQLDGTSLALGLVNATGFAFGAGLCGALETVLSHTYGHHVRKQQKLRKARERYLEAHPDADLPPLIEYPLHMYGIYAQRMCVILLCFAFPLGIILAYADRILSSLGATAEVVHYTGIWCRLSVFGIPATLLYQLLCRYYSCQHNTLPLSVALASAAVANPVIQIAFVNMFGFEGSPIAWLLLMCFIVAGLLTYMWRSGLYKKTWGGWSKKGLEHIGDLLSIALPSMAVMMSEWVALEVNALAGGFTDATSLAGYSITLQIFGIMWGVGSGVMILSCVFVGNAIGEQRPLFARKVAFVAVALMFCISIVDVLIMLLMGPMIPYLFTNDKKVADVYHRLMYIVLPYHFFDTFQSTVMGILRGCGLQKLGAVVICTAFCVVGVPLSFLLFFYFDWGVIALWVGPFIGVVFIGSPVYIYLLLFYIDWANLKPHQDDHAEVAPDEESDTGSDDVNDEVIERRQVIQEEPVRANQRHPKVVQDIADTKRADSPLNPP</sequence>
<keyword evidence="5 7" id="KW-0472">Membrane</keyword>
<dbReference type="InterPro" id="IPR002528">
    <property type="entry name" value="MATE_fam"/>
</dbReference>
<proteinExistence type="inferred from homology"/>
<feature type="transmembrane region" description="Helical" evidence="7">
    <location>
        <begin position="347"/>
        <end position="368"/>
    </location>
</feature>
<evidence type="ECO:0000256" key="5">
    <source>
        <dbReference type="ARBA" id="ARBA00023136"/>
    </source>
</evidence>
<protein>
    <submittedName>
        <fullName evidence="8">Multidrug resistance protein, MATE family</fullName>
    </submittedName>
</protein>
<feature type="region of interest" description="Disordered" evidence="6">
    <location>
        <begin position="52"/>
        <end position="84"/>
    </location>
</feature>
<comment type="subcellular location">
    <subcellularLocation>
        <location evidence="1">Membrane</location>
        <topology evidence="1">Multi-pass membrane protein</topology>
    </subcellularLocation>
</comment>
<feature type="transmembrane region" description="Helical" evidence="7">
    <location>
        <begin position="426"/>
        <end position="449"/>
    </location>
</feature>
<dbReference type="GO" id="GO:1990961">
    <property type="term" value="P:xenobiotic detoxification by transmembrane export across the plasma membrane"/>
    <property type="evidence" value="ECO:0007669"/>
    <property type="project" value="InterPro"/>
</dbReference>
<comment type="similarity">
    <text evidence="2">Belongs to the multi antimicrobial extrusion (MATE) (TC 2.A.66.1) family.</text>
</comment>
<dbReference type="Pfam" id="PF01554">
    <property type="entry name" value="MatE"/>
    <property type="match status" value="3"/>
</dbReference>
<feature type="transmembrane region" description="Helical" evidence="7">
    <location>
        <begin position="212"/>
        <end position="231"/>
    </location>
</feature>
<evidence type="ECO:0000256" key="3">
    <source>
        <dbReference type="ARBA" id="ARBA00022692"/>
    </source>
</evidence>
<keyword evidence="3 7" id="KW-0812">Transmembrane</keyword>
<evidence type="ECO:0000256" key="2">
    <source>
        <dbReference type="ARBA" id="ARBA00010199"/>
    </source>
</evidence>
<keyword evidence="4 7" id="KW-1133">Transmembrane helix</keyword>
<evidence type="ECO:0000313" key="9">
    <source>
        <dbReference type="Proteomes" id="UP000015354"/>
    </source>
</evidence>
<evidence type="ECO:0000256" key="1">
    <source>
        <dbReference type="ARBA" id="ARBA00004141"/>
    </source>
</evidence>
<gene>
    <name evidence="8" type="ORF">STCU_08335</name>
</gene>
<feature type="transmembrane region" description="Helical" evidence="7">
    <location>
        <begin position="309"/>
        <end position="327"/>
    </location>
</feature>
<feature type="compositionally biased region" description="Acidic residues" evidence="6">
    <location>
        <begin position="569"/>
        <end position="584"/>
    </location>
</feature>
<feature type="region of interest" description="Disordered" evidence="6">
    <location>
        <begin position="1"/>
        <end position="20"/>
    </location>
</feature>
<dbReference type="GO" id="GO:0042910">
    <property type="term" value="F:xenobiotic transmembrane transporter activity"/>
    <property type="evidence" value="ECO:0007669"/>
    <property type="project" value="InterPro"/>
</dbReference>
<feature type="transmembrane region" description="Helical" evidence="7">
    <location>
        <begin position="108"/>
        <end position="130"/>
    </location>
</feature>
<dbReference type="GO" id="GO:0016020">
    <property type="term" value="C:membrane"/>
    <property type="evidence" value="ECO:0007669"/>
    <property type="project" value="UniProtKB-SubCell"/>
</dbReference>
<feature type="transmembrane region" description="Helical" evidence="7">
    <location>
        <begin position="527"/>
        <end position="553"/>
    </location>
</feature>
<feature type="transmembrane region" description="Helical" evidence="7">
    <location>
        <begin position="498"/>
        <end position="521"/>
    </location>
</feature>
<dbReference type="AlphaFoldDB" id="S9VG94"/>
<reference evidence="8 9" key="1">
    <citation type="journal article" date="2013" name="PLoS ONE">
        <title>Predicting the Proteins of Angomonas deanei, Strigomonas culicis and Their Respective Endosymbionts Reveals New Aspects of the Trypanosomatidae Family.</title>
        <authorList>
            <person name="Motta M.C."/>
            <person name="Martins A.C."/>
            <person name="de Souza S.S."/>
            <person name="Catta-Preta C.M."/>
            <person name="Silva R."/>
            <person name="Klein C.C."/>
            <person name="de Almeida L.G."/>
            <person name="de Lima Cunha O."/>
            <person name="Ciapina L.P."/>
            <person name="Brocchi M."/>
            <person name="Colabardini A.C."/>
            <person name="de Araujo Lima B."/>
            <person name="Machado C.R."/>
            <person name="de Almeida Soares C.M."/>
            <person name="Probst C.M."/>
            <person name="de Menezes C.B."/>
            <person name="Thompson C.E."/>
            <person name="Bartholomeu D.C."/>
            <person name="Gradia D.F."/>
            <person name="Pavoni D.P."/>
            <person name="Grisard E.C."/>
            <person name="Fantinatti-Garboggini F."/>
            <person name="Marchini F.K."/>
            <person name="Rodrigues-Luiz G.F."/>
            <person name="Wagner G."/>
            <person name="Goldman G.H."/>
            <person name="Fietto J.L."/>
            <person name="Elias M.C."/>
            <person name="Goldman M.H."/>
            <person name="Sagot M.F."/>
            <person name="Pereira M."/>
            <person name="Stoco P.H."/>
            <person name="de Mendonca-Neto R.P."/>
            <person name="Teixeira S.M."/>
            <person name="Maciel T.E."/>
            <person name="de Oliveira Mendes T.A."/>
            <person name="Urmenyi T.P."/>
            <person name="de Souza W."/>
            <person name="Schenkman S."/>
            <person name="de Vasconcelos A.T."/>
        </authorList>
    </citation>
    <scope>NUCLEOTIDE SEQUENCE [LARGE SCALE GENOMIC DNA]</scope>
</reference>
<dbReference type="InterPro" id="IPR045069">
    <property type="entry name" value="MATE_euk"/>
</dbReference>
<feature type="compositionally biased region" description="Basic and acidic residues" evidence="6">
    <location>
        <begin position="585"/>
        <end position="597"/>
    </location>
</feature>
<name>S9VG94_9TRYP</name>
<feature type="transmembrane region" description="Helical" evidence="7">
    <location>
        <begin position="388"/>
        <end position="414"/>
    </location>
</feature>
<feature type="transmembrane region" description="Helical" evidence="7">
    <location>
        <begin position="150"/>
        <end position="169"/>
    </location>
</feature>
<dbReference type="NCBIfam" id="TIGR00797">
    <property type="entry name" value="matE"/>
    <property type="match status" value="1"/>
</dbReference>
<dbReference type="CDD" id="cd13132">
    <property type="entry name" value="MATE_eukaryotic"/>
    <property type="match status" value="1"/>
</dbReference>
<comment type="caution">
    <text evidence="8">The sequence shown here is derived from an EMBL/GenBank/DDBJ whole genome shotgun (WGS) entry which is preliminary data.</text>
</comment>
<evidence type="ECO:0000313" key="8">
    <source>
        <dbReference type="EMBL" id="EPY22130.1"/>
    </source>
</evidence>
<feature type="transmembrane region" description="Helical" evidence="7">
    <location>
        <begin position="243"/>
        <end position="266"/>
    </location>
</feature>
<evidence type="ECO:0000256" key="6">
    <source>
        <dbReference type="SAM" id="MobiDB-lite"/>
    </source>
</evidence>
<dbReference type="GO" id="GO:0015297">
    <property type="term" value="F:antiporter activity"/>
    <property type="evidence" value="ECO:0007669"/>
    <property type="project" value="InterPro"/>
</dbReference>
<evidence type="ECO:0000256" key="4">
    <source>
        <dbReference type="ARBA" id="ARBA00022989"/>
    </source>
</evidence>
<feature type="transmembrane region" description="Helical" evidence="7">
    <location>
        <begin position="469"/>
        <end position="491"/>
    </location>
</feature>
<dbReference type="Proteomes" id="UP000015354">
    <property type="component" value="Unassembled WGS sequence"/>
</dbReference>
<dbReference type="EMBL" id="ATMH01008335">
    <property type="protein sequence ID" value="EPY22130.1"/>
    <property type="molecule type" value="Genomic_DNA"/>
</dbReference>
<evidence type="ECO:0000256" key="7">
    <source>
        <dbReference type="SAM" id="Phobius"/>
    </source>
</evidence>
<accession>S9VG94</accession>
<dbReference type="PANTHER" id="PTHR11206">
    <property type="entry name" value="MULTIDRUG RESISTANCE PROTEIN"/>
    <property type="match status" value="1"/>
</dbReference>
<feature type="transmembrane region" description="Helical" evidence="7">
    <location>
        <begin position="278"/>
        <end position="303"/>
    </location>
</feature>